<evidence type="ECO:0000313" key="1">
    <source>
        <dbReference type="EMBL" id="KAG8565133.1"/>
    </source>
</evidence>
<protein>
    <submittedName>
        <fullName evidence="1">Uncharacterized protein</fullName>
    </submittedName>
</protein>
<dbReference type="Proteomes" id="UP000824782">
    <property type="component" value="Unassembled WGS sequence"/>
</dbReference>
<sequence length="84" mass="8966">MRPQTCSCIYVPIDCNGGAAAVQCHTCGTITRCTPGNNRACSLSSRVCGCVPLFSMEGSPPLQHVNVPLKEIYFKIQHDTPGAL</sequence>
<dbReference type="AlphaFoldDB" id="A0AAV7B1V1"/>
<gene>
    <name evidence="1" type="ORF">GDO81_012729</name>
</gene>
<reference evidence="1" key="1">
    <citation type="thesis" date="2020" institute="ProQuest LLC" country="789 East Eisenhower Parkway, Ann Arbor, MI, USA">
        <title>Comparative Genomics and Chromosome Evolution.</title>
        <authorList>
            <person name="Mudd A.B."/>
        </authorList>
    </citation>
    <scope>NUCLEOTIDE SEQUENCE</scope>
    <source>
        <strain evidence="1">237g6f4</strain>
        <tissue evidence="1">Blood</tissue>
    </source>
</reference>
<keyword evidence="2" id="KW-1185">Reference proteome</keyword>
<evidence type="ECO:0000313" key="2">
    <source>
        <dbReference type="Proteomes" id="UP000824782"/>
    </source>
</evidence>
<accession>A0AAV7B1V1</accession>
<proteinExistence type="predicted"/>
<organism evidence="1 2">
    <name type="scientific">Engystomops pustulosus</name>
    <name type="common">Tungara frog</name>
    <name type="synonym">Physalaemus pustulosus</name>
    <dbReference type="NCBI Taxonomy" id="76066"/>
    <lineage>
        <taxon>Eukaryota</taxon>
        <taxon>Metazoa</taxon>
        <taxon>Chordata</taxon>
        <taxon>Craniata</taxon>
        <taxon>Vertebrata</taxon>
        <taxon>Euteleostomi</taxon>
        <taxon>Amphibia</taxon>
        <taxon>Batrachia</taxon>
        <taxon>Anura</taxon>
        <taxon>Neobatrachia</taxon>
        <taxon>Hyloidea</taxon>
        <taxon>Leptodactylidae</taxon>
        <taxon>Leiuperinae</taxon>
        <taxon>Engystomops</taxon>
    </lineage>
</organism>
<comment type="caution">
    <text evidence="1">The sequence shown here is derived from an EMBL/GenBank/DDBJ whole genome shotgun (WGS) entry which is preliminary data.</text>
</comment>
<dbReference type="EMBL" id="WNYA01000006">
    <property type="protein sequence ID" value="KAG8565133.1"/>
    <property type="molecule type" value="Genomic_DNA"/>
</dbReference>
<name>A0AAV7B1V1_ENGPU</name>